<gene>
    <name evidence="1" type="ordered locus">Caul_3729</name>
</gene>
<dbReference type="STRING" id="366602.Caul_3729"/>
<dbReference type="KEGG" id="cak:Caul_3729"/>
<sequence length="195" mass="21352">MTSKVQGTRDKAAFSDLPPDILIAQPSKELGALCGRFINPKDLTKVAVPADVRRPAWVSAGPGRHDADFSKLGFNATSLAASMNPESATFDLFNTGRVVKVYHVEEESHWFDGSAFAVDRPGIITTPFDAHDWDRSVRSGIYPFVYLHATIFFANGRTYLLGEPSLSIADAGVLRLEASGKLIAACTLKRRQEHF</sequence>
<name>B0T8T9_CAUSK</name>
<evidence type="ECO:0000313" key="1">
    <source>
        <dbReference type="EMBL" id="ABZ72856.1"/>
    </source>
</evidence>
<organism evidence="1">
    <name type="scientific">Caulobacter sp. (strain K31)</name>
    <dbReference type="NCBI Taxonomy" id="366602"/>
    <lineage>
        <taxon>Bacteria</taxon>
        <taxon>Pseudomonadati</taxon>
        <taxon>Pseudomonadota</taxon>
        <taxon>Alphaproteobacteria</taxon>
        <taxon>Caulobacterales</taxon>
        <taxon>Caulobacteraceae</taxon>
        <taxon>Caulobacter</taxon>
    </lineage>
</organism>
<dbReference type="EMBL" id="CP000927">
    <property type="protein sequence ID" value="ABZ72856.1"/>
    <property type="molecule type" value="Genomic_DNA"/>
</dbReference>
<dbReference type="HOGENOM" id="CLU_1394143_0_0_5"/>
<protein>
    <submittedName>
        <fullName evidence="1">Uncharacterized protein</fullName>
    </submittedName>
</protein>
<reference evidence="1" key="1">
    <citation type="submission" date="2008-01" db="EMBL/GenBank/DDBJ databases">
        <title>Complete sequence of chromosome of Caulobacter sp. K31.</title>
        <authorList>
            <consortium name="US DOE Joint Genome Institute"/>
            <person name="Copeland A."/>
            <person name="Lucas S."/>
            <person name="Lapidus A."/>
            <person name="Barry K."/>
            <person name="Glavina del Rio T."/>
            <person name="Dalin E."/>
            <person name="Tice H."/>
            <person name="Pitluck S."/>
            <person name="Bruce D."/>
            <person name="Goodwin L."/>
            <person name="Thompson L.S."/>
            <person name="Brettin T."/>
            <person name="Detter J.C."/>
            <person name="Han C."/>
            <person name="Schmutz J."/>
            <person name="Larimer F."/>
            <person name="Land M."/>
            <person name="Hauser L."/>
            <person name="Kyrpides N."/>
            <person name="Kim E."/>
            <person name="Stephens C."/>
            <person name="Richardson P."/>
        </authorList>
    </citation>
    <scope>NUCLEOTIDE SEQUENCE [LARGE SCALE GENOMIC DNA]</scope>
    <source>
        <strain evidence="1">K31</strain>
    </source>
</reference>
<dbReference type="AlphaFoldDB" id="B0T8T9"/>
<accession>B0T8T9</accession>
<proteinExistence type="predicted"/>